<dbReference type="GO" id="GO:0046872">
    <property type="term" value="F:metal ion binding"/>
    <property type="evidence" value="ECO:0007669"/>
    <property type="project" value="UniProtKB-KW"/>
</dbReference>
<dbReference type="PIRSF" id="PIRSF001435">
    <property type="entry name" value="Nth"/>
    <property type="match status" value="1"/>
</dbReference>
<evidence type="ECO:0000256" key="3">
    <source>
        <dbReference type="ARBA" id="ARBA00023004"/>
    </source>
</evidence>
<organism evidence="6 7">
    <name type="scientific">Edaphobacter aggregans</name>
    <dbReference type="NCBI Taxonomy" id="570835"/>
    <lineage>
        <taxon>Bacteria</taxon>
        <taxon>Pseudomonadati</taxon>
        <taxon>Acidobacteriota</taxon>
        <taxon>Terriglobia</taxon>
        <taxon>Terriglobales</taxon>
        <taxon>Acidobacteriaceae</taxon>
        <taxon>Edaphobacter</taxon>
    </lineage>
</organism>
<dbReference type="OrthoDB" id="9800977at2"/>
<dbReference type="GO" id="GO:0006284">
    <property type="term" value="P:base-excision repair"/>
    <property type="evidence" value="ECO:0007669"/>
    <property type="project" value="InterPro"/>
</dbReference>
<evidence type="ECO:0000313" key="6">
    <source>
        <dbReference type="EMBL" id="RSL16950.1"/>
    </source>
</evidence>
<accession>A0A3R9PSI3</accession>
<dbReference type="InterPro" id="IPR011257">
    <property type="entry name" value="DNA_glycosylase"/>
</dbReference>
<dbReference type="Pfam" id="PF00730">
    <property type="entry name" value="HhH-GPD"/>
    <property type="match status" value="1"/>
</dbReference>
<dbReference type="Gene3D" id="1.10.1670.10">
    <property type="entry name" value="Helix-hairpin-Helix base-excision DNA repair enzymes (C-terminal)"/>
    <property type="match status" value="1"/>
</dbReference>
<keyword evidence="4" id="KW-0411">Iron-sulfur</keyword>
<dbReference type="InterPro" id="IPR003265">
    <property type="entry name" value="HhH-GPD_domain"/>
</dbReference>
<keyword evidence="6" id="KW-0255">Endonuclease</keyword>
<dbReference type="EMBL" id="RSDW01000001">
    <property type="protein sequence ID" value="RSL16950.1"/>
    <property type="molecule type" value="Genomic_DNA"/>
</dbReference>
<reference evidence="6 7" key="1">
    <citation type="submission" date="2018-12" db="EMBL/GenBank/DDBJ databases">
        <title>Sequencing of bacterial isolates from soil warming experiment in Harvard Forest, Massachusetts, USA.</title>
        <authorList>
            <person name="Deangelis K."/>
        </authorList>
    </citation>
    <scope>NUCLEOTIDE SEQUENCE [LARGE SCALE GENOMIC DNA]</scope>
    <source>
        <strain evidence="6 7">EB153</strain>
    </source>
</reference>
<dbReference type="GO" id="GO:0004519">
    <property type="term" value="F:endonuclease activity"/>
    <property type="evidence" value="ECO:0007669"/>
    <property type="project" value="UniProtKB-KW"/>
</dbReference>
<name>A0A3R9PSI3_9BACT</name>
<evidence type="ECO:0000256" key="4">
    <source>
        <dbReference type="ARBA" id="ARBA00023014"/>
    </source>
</evidence>
<keyword evidence="7" id="KW-1185">Reference proteome</keyword>
<dbReference type="Proteomes" id="UP000269669">
    <property type="component" value="Unassembled WGS sequence"/>
</dbReference>
<gene>
    <name evidence="6" type="ORF">EDE15_2477</name>
</gene>
<keyword evidence="6" id="KW-0378">Hydrolase</keyword>
<dbReference type="SUPFAM" id="SSF48150">
    <property type="entry name" value="DNA-glycosylase"/>
    <property type="match status" value="1"/>
</dbReference>
<dbReference type="SMART" id="SM00478">
    <property type="entry name" value="ENDO3c"/>
    <property type="match status" value="1"/>
</dbReference>
<dbReference type="Gene3D" id="1.10.340.30">
    <property type="entry name" value="Hypothetical protein, domain 2"/>
    <property type="match status" value="1"/>
</dbReference>
<evidence type="ECO:0000256" key="2">
    <source>
        <dbReference type="ARBA" id="ARBA00022723"/>
    </source>
</evidence>
<sequence length="242" mass="27965">MNDSLFPKPPREPDDQLPHIHRLLLGYYGQPKPREPWDPLKQFIYSLLSSRTKTETTHQVVRHLQRQFASWDDLRDASLKEIEDAIRDVTFPDQKAVQLKSSLQQITHRYGKLTLDFLAQYRTDKIRAWLEQFPGVGSKTSAAVVNFSTLRRRALCVDSHHLRVTQRLGLTPRADAATTEERLMRLVPETWTAEMLDEHHSLIKLHGQRLCTFTDPRCTDCPLLRLCPFGKKQVTKSDIAAS</sequence>
<keyword evidence="3" id="KW-0408">Iron</keyword>
<dbReference type="CDD" id="cd00056">
    <property type="entry name" value="ENDO3c"/>
    <property type="match status" value="1"/>
</dbReference>
<proteinExistence type="predicted"/>
<keyword evidence="6" id="KW-0540">Nuclease</keyword>
<keyword evidence="1" id="KW-0004">4Fe-4S</keyword>
<keyword evidence="2" id="KW-0479">Metal-binding</keyword>
<dbReference type="PANTHER" id="PTHR10359">
    <property type="entry name" value="A/G-SPECIFIC ADENINE GLYCOSYLASE/ENDONUCLEASE III"/>
    <property type="match status" value="1"/>
</dbReference>
<dbReference type="InterPro" id="IPR023170">
    <property type="entry name" value="HhH_base_excis_C"/>
</dbReference>
<evidence type="ECO:0000256" key="1">
    <source>
        <dbReference type="ARBA" id="ARBA00022485"/>
    </source>
</evidence>
<dbReference type="GO" id="GO:0051539">
    <property type="term" value="F:4 iron, 4 sulfur cluster binding"/>
    <property type="evidence" value="ECO:0007669"/>
    <property type="project" value="UniProtKB-KW"/>
</dbReference>
<evidence type="ECO:0000259" key="5">
    <source>
        <dbReference type="SMART" id="SM00478"/>
    </source>
</evidence>
<dbReference type="AlphaFoldDB" id="A0A3R9PSI3"/>
<comment type="caution">
    <text evidence="6">The sequence shown here is derived from an EMBL/GenBank/DDBJ whole genome shotgun (WGS) entry which is preliminary data.</text>
</comment>
<evidence type="ECO:0000313" key="7">
    <source>
        <dbReference type="Proteomes" id="UP000269669"/>
    </source>
</evidence>
<feature type="domain" description="HhH-GPD" evidence="5">
    <location>
        <begin position="48"/>
        <end position="209"/>
    </location>
</feature>
<dbReference type="RefSeq" id="WP_125485499.1">
    <property type="nucleotide sequence ID" value="NZ_RSDW01000001.1"/>
</dbReference>
<dbReference type="PANTHER" id="PTHR10359:SF19">
    <property type="entry name" value="DNA REPAIR GLYCOSYLASE MJ1434-RELATED"/>
    <property type="match status" value="1"/>
</dbReference>
<protein>
    <submittedName>
        <fullName evidence="6">Endonuclease-3</fullName>
    </submittedName>
</protein>